<dbReference type="InterPro" id="IPR003646">
    <property type="entry name" value="SH3-like_bac-type"/>
</dbReference>
<keyword evidence="5" id="KW-0749">Sporulation</keyword>
<gene>
    <name evidence="12" type="ORF">MOC71_21105</name>
</gene>
<dbReference type="PANTHER" id="PTHR30417">
    <property type="entry name" value="N-ACETYLMURAMOYL-L-ALANINE AMIDASE AMID"/>
    <property type="match status" value="1"/>
</dbReference>
<feature type="region of interest" description="Disordered" evidence="10">
    <location>
        <begin position="262"/>
        <end position="281"/>
    </location>
</feature>
<accession>A0AAP3FT58</accession>
<dbReference type="PANTHER" id="PTHR30417:SF11">
    <property type="entry name" value="N-ACETYLMURAMOYL-L-ALANINE AMIDASE XLYA"/>
    <property type="match status" value="1"/>
</dbReference>
<keyword evidence="4" id="KW-0378">Hydrolase</keyword>
<dbReference type="Pfam" id="PF01510">
    <property type="entry name" value="Amidase_2"/>
    <property type="match status" value="1"/>
</dbReference>
<dbReference type="InterPro" id="IPR036505">
    <property type="entry name" value="Amidase/PGRP_sf"/>
</dbReference>
<evidence type="ECO:0000256" key="10">
    <source>
        <dbReference type="SAM" id="MobiDB-lite"/>
    </source>
</evidence>
<protein>
    <recommendedName>
        <fullName evidence="3">N-acetylmuramoyl-L-alanine amidase</fullName>
        <ecNumber evidence="3">3.5.1.28</ecNumber>
    </recommendedName>
    <alternativeName>
        <fullName evidence="9">Autolysin</fullName>
    </alternativeName>
    <alternativeName>
        <fullName evidence="8">Cell wall hydrolase</fullName>
    </alternativeName>
</protein>
<dbReference type="GO" id="GO:0030435">
    <property type="term" value="P:sporulation resulting in formation of a cellular spore"/>
    <property type="evidence" value="ECO:0007669"/>
    <property type="project" value="UniProtKB-KW"/>
</dbReference>
<comment type="catalytic activity">
    <reaction evidence="1">
        <text>Hydrolyzes the link between N-acetylmuramoyl residues and L-amino acid residues in certain cell-wall glycopeptides.</text>
        <dbReference type="EC" id="3.5.1.28"/>
    </reaction>
</comment>
<evidence type="ECO:0000256" key="1">
    <source>
        <dbReference type="ARBA" id="ARBA00001561"/>
    </source>
</evidence>
<evidence type="ECO:0000256" key="9">
    <source>
        <dbReference type="ARBA" id="ARBA00032390"/>
    </source>
</evidence>
<dbReference type="AlphaFoldDB" id="A0AAP3FT58"/>
<evidence type="ECO:0000256" key="2">
    <source>
        <dbReference type="ARBA" id="ARBA00007553"/>
    </source>
</evidence>
<evidence type="ECO:0000256" key="5">
    <source>
        <dbReference type="ARBA" id="ARBA00022969"/>
    </source>
</evidence>
<dbReference type="GO" id="GO:0030420">
    <property type="term" value="P:establishment of competence for transformation"/>
    <property type="evidence" value="ECO:0007669"/>
    <property type="project" value="UniProtKB-KW"/>
</dbReference>
<dbReference type="GO" id="GO:0009254">
    <property type="term" value="P:peptidoglycan turnover"/>
    <property type="evidence" value="ECO:0007669"/>
    <property type="project" value="TreeGrafter"/>
</dbReference>
<evidence type="ECO:0000313" key="13">
    <source>
        <dbReference type="Proteomes" id="UP001067121"/>
    </source>
</evidence>
<dbReference type="SUPFAM" id="SSF55846">
    <property type="entry name" value="N-acetylmuramoyl-L-alanine amidase-like"/>
    <property type="match status" value="1"/>
</dbReference>
<dbReference type="Proteomes" id="UP001067121">
    <property type="component" value="Unassembled WGS sequence"/>
</dbReference>
<dbReference type="EMBL" id="JALAOH010000126">
    <property type="protein sequence ID" value="MCY8319148.1"/>
    <property type="molecule type" value="Genomic_DNA"/>
</dbReference>
<dbReference type="GO" id="GO:0009253">
    <property type="term" value="P:peptidoglycan catabolic process"/>
    <property type="evidence" value="ECO:0007669"/>
    <property type="project" value="InterPro"/>
</dbReference>
<feature type="compositionally biased region" description="Low complexity" evidence="10">
    <location>
        <begin position="172"/>
        <end position="193"/>
    </location>
</feature>
<dbReference type="Gene3D" id="3.40.80.10">
    <property type="entry name" value="Peptidoglycan recognition protein-like"/>
    <property type="match status" value="1"/>
</dbReference>
<evidence type="ECO:0000256" key="8">
    <source>
        <dbReference type="ARBA" id="ARBA00030881"/>
    </source>
</evidence>
<dbReference type="GO" id="GO:0071555">
    <property type="term" value="P:cell wall organization"/>
    <property type="evidence" value="ECO:0007669"/>
    <property type="project" value="UniProtKB-KW"/>
</dbReference>
<dbReference type="EC" id="3.5.1.28" evidence="3"/>
<feature type="domain" description="SH3b" evidence="11">
    <location>
        <begin position="287"/>
        <end position="356"/>
    </location>
</feature>
<evidence type="ECO:0000256" key="6">
    <source>
        <dbReference type="ARBA" id="ARBA00023287"/>
    </source>
</evidence>
<dbReference type="PROSITE" id="PS51781">
    <property type="entry name" value="SH3B"/>
    <property type="match status" value="2"/>
</dbReference>
<comment type="caution">
    <text evidence="12">The sequence shown here is derived from an EMBL/GenBank/DDBJ whole genome shotgun (WGS) entry which is preliminary data.</text>
</comment>
<comment type="similarity">
    <text evidence="2">Belongs to the N-acetylmuramoyl-L-alanine amidase 2 family.</text>
</comment>
<dbReference type="InterPro" id="IPR002502">
    <property type="entry name" value="Amidase_domain"/>
</dbReference>
<feature type="domain" description="SH3b" evidence="11">
    <location>
        <begin position="191"/>
        <end position="260"/>
    </location>
</feature>
<evidence type="ECO:0000256" key="7">
    <source>
        <dbReference type="ARBA" id="ARBA00023316"/>
    </source>
</evidence>
<name>A0AAP3FT58_BACVA</name>
<proteinExistence type="inferred from homology"/>
<dbReference type="GO" id="GO:0008745">
    <property type="term" value="F:N-acetylmuramoyl-L-alanine amidase activity"/>
    <property type="evidence" value="ECO:0007669"/>
    <property type="project" value="UniProtKB-EC"/>
</dbReference>
<dbReference type="SMART" id="SM00644">
    <property type="entry name" value="Ami_2"/>
    <property type="match status" value="1"/>
</dbReference>
<dbReference type="InterPro" id="IPR051206">
    <property type="entry name" value="NAMLAA_amidase_2"/>
</dbReference>
<organism evidence="12 13">
    <name type="scientific">Bacillus vallismortis</name>
    <dbReference type="NCBI Taxonomy" id="72361"/>
    <lineage>
        <taxon>Bacteria</taxon>
        <taxon>Bacillati</taxon>
        <taxon>Bacillota</taxon>
        <taxon>Bacilli</taxon>
        <taxon>Bacillales</taxon>
        <taxon>Bacillaceae</taxon>
        <taxon>Bacillus</taxon>
    </lineage>
</organism>
<evidence type="ECO:0000259" key="11">
    <source>
        <dbReference type="PROSITE" id="PS51781"/>
    </source>
</evidence>
<evidence type="ECO:0000256" key="4">
    <source>
        <dbReference type="ARBA" id="ARBA00022801"/>
    </source>
</evidence>
<evidence type="ECO:0000313" key="12">
    <source>
        <dbReference type="EMBL" id="MCY8319148.1"/>
    </source>
</evidence>
<reference evidence="12" key="1">
    <citation type="submission" date="2022-02" db="EMBL/GenBank/DDBJ databases">
        <title>Crop Bioprotection Bacillus Genome Sequencing.</title>
        <authorList>
            <person name="Dunlap C."/>
        </authorList>
    </citation>
    <scope>NUCLEOTIDE SEQUENCE</scope>
    <source>
        <strain evidence="12">98-1</strain>
    </source>
</reference>
<evidence type="ECO:0000256" key="3">
    <source>
        <dbReference type="ARBA" id="ARBA00011901"/>
    </source>
</evidence>
<keyword evidence="7" id="KW-0961">Cell wall biogenesis/degradation</keyword>
<dbReference type="CDD" id="cd06583">
    <property type="entry name" value="PGRP"/>
    <property type="match status" value="1"/>
</dbReference>
<feature type="region of interest" description="Disordered" evidence="10">
    <location>
        <begin position="169"/>
        <end position="193"/>
    </location>
</feature>
<feature type="compositionally biased region" description="Low complexity" evidence="10">
    <location>
        <begin position="263"/>
        <end position="281"/>
    </location>
</feature>
<dbReference type="RefSeq" id="WP_010328136.1">
    <property type="nucleotide sequence ID" value="NZ_CP026362.1"/>
</dbReference>
<keyword evidence="6" id="KW-0178">Competence</keyword>
<sequence>MTIQARQMLVPSGKYSIKCPYAMSAKYITFHNTANDASANNEITYMRNNNAEVSYHFAVDDKEVVQGIPVNRNAWHTGDGSGVNSGNRTSIGVEVCYSKSGGERYRKAEALAIKFIAQLLKERGWGVERVKKHQEWSGKYCPHRVLDEGRWDEVKNKIAAELKVLGGRSTAPTKTSIRPTTSSPSSSSAASGSLKSKVDGLRFYSKPSWEDKDVVGTVNKGIGFPTVVEKVKVGSAYQYKVKNSKGATYYITASDKYVDVTGSVKTSSPAPKTTSTSSSSSSIKSVGKIKIVGVSSAAIVMDKPDRNSSKNIGTVKLGSTILISGSVKGKNNSKGYWEVIYNGKRGYISGQFGSKI</sequence>